<organism evidence="1 2">
    <name type="scientific">Vigna unguiculata</name>
    <name type="common">Cowpea</name>
    <dbReference type="NCBI Taxonomy" id="3917"/>
    <lineage>
        <taxon>Eukaryota</taxon>
        <taxon>Viridiplantae</taxon>
        <taxon>Streptophyta</taxon>
        <taxon>Embryophyta</taxon>
        <taxon>Tracheophyta</taxon>
        <taxon>Spermatophyta</taxon>
        <taxon>Magnoliopsida</taxon>
        <taxon>eudicotyledons</taxon>
        <taxon>Gunneridae</taxon>
        <taxon>Pentapetalae</taxon>
        <taxon>rosids</taxon>
        <taxon>fabids</taxon>
        <taxon>Fabales</taxon>
        <taxon>Fabaceae</taxon>
        <taxon>Papilionoideae</taxon>
        <taxon>50 kb inversion clade</taxon>
        <taxon>NPAAA clade</taxon>
        <taxon>indigoferoid/millettioid clade</taxon>
        <taxon>Phaseoleae</taxon>
        <taxon>Vigna</taxon>
    </lineage>
</organism>
<evidence type="ECO:0000313" key="1">
    <source>
        <dbReference type="EMBL" id="QCD83208.1"/>
    </source>
</evidence>
<dbReference type="AlphaFoldDB" id="A0A4D6L417"/>
<dbReference type="EMBL" id="CP039346">
    <property type="protein sequence ID" value="QCD83208.1"/>
    <property type="molecule type" value="Genomic_DNA"/>
</dbReference>
<name>A0A4D6L417_VIGUN</name>
<keyword evidence="2" id="KW-1185">Reference proteome</keyword>
<proteinExistence type="predicted"/>
<evidence type="ECO:0000313" key="2">
    <source>
        <dbReference type="Proteomes" id="UP000501690"/>
    </source>
</evidence>
<reference evidence="1 2" key="1">
    <citation type="submission" date="2019-04" db="EMBL/GenBank/DDBJ databases">
        <title>An improved genome assembly and genetic linkage map for asparagus bean, Vigna unguiculata ssp. sesquipedialis.</title>
        <authorList>
            <person name="Xia Q."/>
            <person name="Zhang R."/>
            <person name="Dong Y."/>
        </authorList>
    </citation>
    <scope>NUCLEOTIDE SEQUENCE [LARGE SCALE GENOMIC DNA]</scope>
    <source>
        <tissue evidence="1">Leaf</tissue>
    </source>
</reference>
<accession>A0A4D6L417</accession>
<dbReference type="Proteomes" id="UP000501690">
    <property type="component" value="Linkage Group LG2"/>
</dbReference>
<gene>
    <name evidence="1" type="ORF">DEO72_LG2g3551</name>
</gene>
<protein>
    <submittedName>
        <fullName evidence="1">Uncharacterized protein</fullName>
    </submittedName>
</protein>
<sequence>MRAVELDFSLFFWGFGREWIEELEEEWYQGRLNLIVCVIQRNAWSDLMKQCNEMVRSNIIIGFLEKMGCERDKRAFKFEGDHYAGAVRLGNAQKSRGSETWVSGRVEQ</sequence>